<dbReference type="SUPFAM" id="SSF53335">
    <property type="entry name" value="S-adenosyl-L-methionine-dependent methyltransferases"/>
    <property type="match status" value="1"/>
</dbReference>
<keyword evidence="4 11" id="KW-0489">Methyltransferase</keyword>
<evidence type="ECO:0000256" key="8">
    <source>
        <dbReference type="ARBA" id="ARBA00038091"/>
    </source>
</evidence>
<dbReference type="GO" id="GO:0008168">
    <property type="term" value="F:methyltransferase activity"/>
    <property type="evidence" value="ECO:0007669"/>
    <property type="project" value="UniProtKB-KW"/>
</dbReference>
<dbReference type="Gene3D" id="3.40.50.150">
    <property type="entry name" value="Vaccinia Virus protein VP39"/>
    <property type="match status" value="1"/>
</dbReference>
<dbReference type="PANTHER" id="PTHR42873:SF1">
    <property type="entry name" value="S-ADENOSYLMETHIONINE-DEPENDENT METHYLTRANSFERASE DOMAIN-CONTAINING PROTEIN"/>
    <property type="match status" value="1"/>
</dbReference>
<sequence>MRRVQRGLFDSDMHTVTLKPSKDKSLLRRHPWVYANAIERVDGKPAAGATVVVRAHDGRFLARAAYSPHSQIRLRVWSFDEAEPIDHAFFKRRVQRAIAHRRAFVSDTGAVRLVFGEADGLPGLIVDYYVAQHAFVDAAAAPASSKDPAKPAVPEHTAASHEAEHGAHPALPAHADAPAAGAPRGQLVCQFMAAGVEAWKDAIVAALVAATGCPNVYERSDVSIREKEGLAQTTGVLAGDAPPDTLITTENGVRYHVDVRHGHKTGFYVDQRDNRALVAQYARERDVLNCFCYTGGFSLAALAGGAKRVVSIDSSGDALALAQRNVTANGFDAARAEWLDADAFKTLRRLADDGERFDLIVLDPPKFAPSREHVERAARAYKDINLSGFKLLRPGGLLFTYSCSGAIDMDLFQKIVAGAAADARVDARILKRLGAGVDHPLLSAFPEGEYLKGLLLQIA</sequence>
<dbReference type="CDD" id="cd02440">
    <property type="entry name" value="AdoMet_MTases"/>
    <property type="match status" value="1"/>
</dbReference>
<dbReference type="GO" id="GO:0005737">
    <property type="term" value="C:cytoplasm"/>
    <property type="evidence" value="ECO:0007669"/>
    <property type="project" value="UniProtKB-SubCell"/>
</dbReference>
<evidence type="ECO:0000259" key="10">
    <source>
        <dbReference type="SMART" id="SM00359"/>
    </source>
</evidence>
<dbReference type="CDD" id="cd21153">
    <property type="entry name" value="PUA_RlmI"/>
    <property type="match status" value="1"/>
</dbReference>
<accession>A0A238H1M6</accession>
<evidence type="ECO:0000256" key="5">
    <source>
        <dbReference type="ARBA" id="ARBA00022679"/>
    </source>
</evidence>
<evidence type="ECO:0000313" key="11">
    <source>
        <dbReference type="EMBL" id="SMF99112.1"/>
    </source>
</evidence>
<comment type="subcellular location">
    <subcellularLocation>
        <location evidence="1">Cytoplasm</location>
    </subcellularLocation>
</comment>
<organism evidence="11 12">
    <name type="scientific">Burkholderia singularis</name>
    <dbReference type="NCBI Taxonomy" id="1503053"/>
    <lineage>
        <taxon>Bacteria</taxon>
        <taxon>Pseudomonadati</taxon>
        <taxon>Pseudomonadota</taxon>
        <taxon>Betaproteobacteria</taxon>
        <taxon>Burkholderiales</taxon>
        <taxon>Burkholderiaceae</taxon>
        <taxon>Burkholderia</taxon>
        <taxon>pseudomallei group</taxon>
    </lineage>
</organism>
<dbReference type="InterPro" id="IPR036974">
    <property type="entry name" value="PUA_sf"/>
</dbReference>
<evidence type="ECO:0000256" key="1">
    <source>
        <dbReference type="ARBA" id="ARBA00004496"/>
    </source>
</evidence>
<dbReference type="SMART" id="SM00359">
    <property type="entry name" value="PUA"/>
    <property type="match status" value="1"/>
</dbReference>
<dbReference type="Gene3D" id="2.30.130.10">
    <property type="entry name" value="PUA domain"/>
    <property type="match status" value="1"/>
</dbReference>
<feature type="domain" description="PUA" evidence="10">
    <location>
        <begin position="14"/>
        <end position="99"/>
    </location>
</feature>
<keyword evidence="6" id="KW-0949">S-adenosyl-L-methionine</keyword>
<dbReference type="InterPro" id="IPR015947">
    <property type="entry name" value="PUA-like_sf"/>
</dbReference>
<feature type="region of interest" description="Disordered" evidence="9">
    <location>
        <begin position="144"/>
        <end position="165"/>
    </location>
</feature>
<keyword evidence="7" id="KW-0694">RNA-binding</keyword>
<keyword evidence="5 11" id="KW-0808">Transferase</keyword>
<dbReference type="PROSITE" id="PS50890">
    <property type="entry name" value="PUA"/>
    <property type="match status" value="1"/>
</dbReference>
<dbReference type="Pfam" id="PF17785">
    <property type="entry name" value="PUA_3"/>
    <property type="match status" value="1"/>
</dbReference>
<proteinExistence type="inferred from homology"/>
<protein>
    <submittedName>
        <fullName evidence="11">LSU m5C1962 methyltransferase RlmI</fullName>
    </submittedName>
</protein>
<dbReference type="GO" id="GO:0003723">
    <property type="term" value="F:RNA binding"/>
    <property type="evidence" value="ECO:0007669"/>
    <property type="project" value="UniProtKB-KW"/>
</dbReference>
<evidence type="ECO:0000313" key="12">
    <source>
        <dbReference type="Proteomes" id="UP000198460"/>
    </source>
</evidence>
<dbReference type="GO" id="GO:0032259">
    <property type="term" value="P:methylation"/>
    <property type="evidence" value="ECO:0007669"/>
    <property type="project" value="UniProtKB-KW"/>
</dbReference>
<evidence type="ECO:0000256" key="4">
    <source>
        <dbReference type="ARBA" id="ARBA00022603"/>
    </source>
</evidence>
<keyword evidence="2" id="KW-0963">Cytoplasm</keyword>
<dbReference type="CDD" id="cd11572">
    <property type="entry name" value="RlmI_M_like"/>
    <property type="match status" value="1"/>
</dbReference>
<dbReference type="EMBL" id="FXAN01000038">
    <property type="protein sequence ID" value="SMF99112.1"/>
    <property type="molecule type" value="Genomic_DNA"/>
</dbReference>
<dbReference type="InterPro" id="IPR002478">
    <property type="entry name" value="PUA"/>
</dbReference>
<dbReference type="GO" id="GO:0006364">
    <property type="term" value="P:rRNA processing"/>
    <property type="evidence" value="ECO:0007669"/>
    <property type="project" value="UniProtKB-KW"/>
</dbReference>
<dbReference type="InterPro" id="IPR041532">
    <property type="entry name" value="RlmI-like_PUA"/>
</dbReference>
<evidence type="ECO:0000256" key="9">
    <source>
        <dbReference type="SAM" id="MobiDB-lite"/>
    </source>
</evidence>
<reference evidence="11 12" key="1">
    <citation type="submission" date="2017-04" db="EMBL/GenBank/DDBJ databases">
        <authorList>
            <person name="Afonso C.L."/>
            <person name="Miller P.J."/>
            <person name="Scott M.A."/>
            <person name="Spackman E."/>
            <person name="Goraichik I."/>
            <person name="Dimitrov K.M."/>
            <person name="Suarez D.L."/>
            <person name="Swayne D.E."/>
        </authorList>
    </citation>
    <scope>NUCLEOTIDE SEQUENCE [LARGE SCALE GENOMIC DNA]</scope>
    <source>
        <strain evidence="11">LMG 28154</strain>
    </source>
</reference>
<feature type="compositionally biased region" description="Low complexity" evidence="9">
    <location>
        <begin position="144"/>
        <end position="154"/>
    </location>
</feature>
<dbReference type="Gene3D" id="3.30.750.80">
    <property type="entry name" value="RNA methyltransferase domain (HRMD) like"/>
    <property type="match status" value="1"/>
</dbReference>
<dbReference type="Proteomes" id="UP000198460">
    <property type="component" value="Unassembled WGS sequence"/>
</dbReference>
<dbReference type="Pfam" id="PF10672">
    <property type="entry name" value="Methyltrans_SAM"/>
    <property type="match status" value="1"/>
</dbReference>
<evidence type="ECO:0000256" key="7">
    <source>
        <dbReference type="ARBA" id="ARBA00022884"/>
    </source>
</evidence>
<gene>
    <name evidence="11" type="ORF">BSIN_2330</name>
</gene>
<comment type="similarity">
    <text evidence="8">Belongs to the methyltransferase superfamily. RlmI family.</text>
</comment>
<evidence type="ECO:0000256" key="6">
    <source>
        <dbReference type="ARBA" id="ARBA00022691"/>
    </source>
</evidence>
<keyword evidence="3" id="KW-0698">rRNA processing</keyword>
<dbReference type="PANTHER" id="PTHR42873">
    <property type="entry name" value="RIBOSOMAL RNA LARGE SUBUNIT METHYLTRANSFERASE"/>
    <property type="match status" value="1"/>
</dbReference>
<evidence type="ECO:0000256" key="3">
    <source>
        <dbReference type="ARBA" id="ARBA00022552"/>
    </source>
</evidence>
<evidence type="ECO:0000256" key="2">
    <source>
        <dbReference type="ARBA" id="ARBA00022490"/>
    </source>
</evidence>
<dbReference type="InterPro" id="IPR019614">
    <property type="entry name" value="SAM-dep_methyl-trfase"/>
</dbReference>
<dbReference type="AlphaFoldDB" id="A0A238H1M6"/>
<name>A0A238H1M6_9BURK</name>
<dbReference type="SUPFAM" id="SSF88697">
    <property type="entry name" value="PUA domain-like"/>
    <property type="match status" value="1"/>
</dbReference>
<dbReference type="InterPro" id="IPR029063">
    <property type="entry name" value="SAM-dependent_MTases_sf"/>
</dbReference>